<dbReference type="EMBL" id="WNYA01000001">
    <property type="protein sequence ID" value="KAG8591637.1"/>
    <property type="molecule type" value="Genomic_DNA"/>
</dbReference>
<feature type="signal peptide" evidence="1">
    <location>
        <begin position="1"/>
        <end position="22"/>
    </location>
</feature>
<gene>
    <name evidence="2" type="ORF">GDO81_000249</name>
</gene>
<protein>
    <recommendedName>
        <fullName evidence="4">Secreted protein</fullName>
    </recommendedName>
</protein>
<comment type="caution">
    <text evidence="2">The sequence shown here is derived from an EMBL/GenBank/DDBJ whole genome shotgun (WGS) entry which is preliminary data.</text>
</comment>
<dbReference type="Proteomes" id="UP000824782">
    <property type="component" value="Unassembled WGS sequence"/>
</dbReference>
<evidence type="ECO:0000256" key="1">
    <source>
        <dbReference type="SAM" id="SignalP"/>
    </source>
</evidence>
<accession>A0AAV7D4S0</accession>
<organism evidence="2 3">
    <name type="scientific">Engystomops pustulosus</name>
    <name type="common">Tungara frog</name>
    <name type="synonym">Physalaemus pustulosus</name>
    <dbReference type="NCBI Taxonomy" id="76066"/>
    <lineage>
        <taxon>Eukaryota</taxon>
        <taxon>Metazoa</taxon>
        <taxon>Chordata</taxon>
        <taxon>Craniata</taxon>
        <taxon>Vertebrata</taxon>
        <taxon>Euteleostomi</taxon>
        <taxon>Amphibia</taxon>
        <taxon>Batrachia</taxon>
        <taxon>Anura</taxon>
        <taxon>Neobatrachia</taxon>
        <taxon>Hyloidea</taxon>
        <taxon>Leptodactylidae</taxon>
        <taxon>Leiuperinae</taxon>
        <taxon>Engystomops</taxon>
    </lineage>
</organism>
<evidence type="ECO:0000313" key="2">
    <source>
        <dbReference type="EMBL" id="KAG8591637.1"/>
    </source>
</evidence>
<name>A0AAV7D4S0_ENGPU</name>
<evidence type="ECO:0008006" key="4">
    <source>
        <dbReference type="Google" id="ProtNLM"/>
    </source>
</evidence>
<proteinExistence type="predicted"/>
<sequence length="82" mass="10040">MNFNVFLLYMCFFFFFVRPVQLSSELLKQRKYRLIISPFHRVKVFRNLRGTVSIVREWSIHARLTMPGKTLMLLRFSRISYF</sequence>
<keyword evidence="3" id="KW-1185">Reference proteome</keyword>
<dbReference type="AlphaFoldDB" id="A0AAV7D4S0"/>
<keyword evidence="1" id="KW-0732">Signal</keyword>
<reference evidence="2" key="1">
    <citation type="thesis" date="2020" institute="ProQuest LLC" country="789 East Eisenhower Parkway, Ann Arbor, MI, USA">
        <title>Comparative Genomics and Chromosome Evolution.</title>
        <authorList>
            <person name="Mudd A.B."/>
        </authorList>
    </citation>
    <scope>NUCLEOTIDE SEQUENCE</scope>
    <source>
        <strain evidence="2">237g6f4</strain>
        <tissue evidence="2">Blood</tissue>
    </source>
</reference>
<feature type="chain" id="PRO_5043630643" description="Secreted protein" evidence="1">
    <location>
        <begin position="23"/>
        <end position="82"/>
    </location>
</feature>
<evidence type="ECO:0000313" key="3">
    <source>
        <dbReference type="Proteomes" id="UP000824782"/>
    </source>
</evidence>